<proteinExistence type="predicted"/>
<reference evidence="2 3" key="1">
    <citation type="submission" date="2019-08" db="EMBL/GenBank/DDBJ databases">
        <title>Draft genome analysis of Rheinheimera tangshanensis isolated from the roots of fresh rice plants (Oryza sativa).</title>
        <authorList>
            <person name="Yu Q."/>
            <person name="Qi Y."/>
            <person name="Zhang H."/>
            <person name="Pu J."/>
        </authorList>
    </citation>
    <scope>NUCLEOTIDE SEQUENCE [LARGE SCALE GENOMIC DNA]</scope>
    <source>
        <strain evidence="2 3">JA3-B52</strain>
    </source>
</reference>
<dbReference type="RefSeq" id="WP_147902735.1">
    <property type="nucleotide sequence ID" value="NZ_BAAAGC010000002.1"/>
</dbReference>
<sequence length="478" mass="52631">MPGKELNPAYFFCSDDGIYFSQDKKTTMLLRQLIIPITSLFVLSACGGGSSSEGNDTYPSSYLQFYNGSSNSATTTLTLTDSDEVESTLGSAAFGDATALTTVDTETYDLAFTYTDKSGDVQTVLEDQVSMKTSQKTVLFMVDNYEAPKLLNLSFLRDDGLDDQFKVYFANLLAENKTMDLYISSSTEDFDDADFVATVGQNAFSEAVTFDIGSYILYLTDSGSKEVVLQSPVYSFSYETEYILALRDNAGPLKRKIALDVIGNTTTVYPLEDVNSNAQFRVYNSLNDLDPAQIYAGSTNGTPVFADVAADTLTSYVEIPHGDYRVTLTANEGSSQIPNGLLTLNQGQSKSLIFYRDENDQPTVMSVTDSATPQVYDFVFNVVNVIPDFENVSIYFVPPGKTMETTLYYISSINDATSASITLPLDSYRVLLVRKDLNNNKTLLAQTDEIEFIQGSSYLLVAEKDPDTETGYKISLQY</sequence>
<dbReference type="InterPro" id="IPR025510">
    <property type="entry name" value="DUF4397"/>
</dbReference>
<evidence type="ECO:0000313" key="3">
    <source>
        <dbReference type="Proteomes" id="UP000321814"/>
    </source>
</evidence>
<gene>
    <name evidence="2" type="ORF">FU839_00335</name>
</gene>
<evidence type="ECO:0000313" key="2">
    <source>
        <dbReference type="EMBL" id="TXK82777.1"/>
    </source>
</evidence>
<protein>
    <submittedName>
        <fullName evidence="2">DUF4397 domain-containing protein</fullName>
    </submittedName>
</protein>
<comment type="caution">
    <text evidence="2">The sequence shown here is derived from an EMBL/GenBank/DDBJ whole genome shotgun (WGS) entry which is preliminary data.</text>
</comment>
<dbReference type="Proteomes" id="UP000321814">
    <property type="component" value="Unassembled WGS sequence"/>
</dbReference>
<dbReference type="AlphaFoldDB" id="A0A5C8M0U8"/>
<feature type="domain" description="DUF4397" evidence="1">
    <location>
        <begin position="278"/>
        <end position="395"/>
    </location>
</feature>
<dbReference type="EMBL" id="VRLR01000001">
    <property type="protein sequence ID" value="TXK82777.1"/>
    <property type="molecule type" value="Genomic_DNA"/>
</dbReference>
<name>A0A5C8M0U8_9GAMM</name>
<evidence type="ECO:0000259" key="1">
    <source>
        <dbReference type="Pfam" id="PF14344"/>
    </source>
</evidence>
<dbReference type="Pfam" id="PF14344">
    <property type="entry name" value="DUF4397"/>
    <property type="match status" value="1"/>
</dbReference>
<accession>A0A5C8M0U8</accession>
<dbReference type="OrthoDB" id="5758965at2"/>
<organism evidence="2 3">
    <name type="scientific">Rheinheimera tangshanensis</name>
    <dbReference type="NCBI Taxonomy" id="400153"/>
    <lineage>
        <taxon>Bacteria</taxon>
        <taxon>Pseudomonadati</taxon>
        <taxon>Pseudomonadota</taxon>
        <taxon>Gammaproteobacteria</taxon>
        <taxon>Chromatiales</taxon>
        <taxon>Chromatiaceae</taxon>
        <taxon>Rheinheimera</taxon>
    </lineage>
</organism>
<keyword evidence="3" id="KW-1185">Reference proteome</keyword>